<gene>
    <name evidence="4" type="ORF">T310_3290</name>
</gene>
<evidence type="ECO:0000313" key="4">
    <source>
        <dbReference type="EMBL" id="KKA22671.1"/>
    </source>
</evidence>
<dbReference type="Pfam" id="PF00069">
    <property type="entry name" value="Pkinase"/>
    <property type="match status" value="1"/>
</dbReference>
<dbReference type="PROSITE" id="PS00108">
    <property type="entry name" value="PROTEIN_KINASE_ST"/>
    <property type="match status" value="1"/>
</dbReference>
<dbReference type="RefSeq" id="XP_013329283.1">
    <property type="nucleotide sequence ID" value="XM_013473829.1"/>
</dbReference>
<accession>A0A0F4YXX3</accession>
<reference evidence="4 5" key="1">
    <citation type="submission" date="2015-04" db="EMBL/GenBank/DDBJ databases">
        <authorList>
            <person name="Heijne W.H."/>
            <person name="Fedorova N.D."/>
            <person name="Nierman W.C."/>
            <person name="Vollebregt A.W."/>
            <person name="Zhao Z."/>
            <person name="Wu L."/>
            <person name="Kumar M."/>
            <person name="Stam H."/>
            <person name="van den Berg M.A."/>
            <person name="Pel H.J."/>
        </authorList>
    </citation>
    <scope>NUCLEOTIDE SEQUENCE [LARGE SCALE GENOMIC DNA]</scope>
    <source>
        <strain evidence="4 5">CBS 393.64</strain>
    </source>
</reference>
<dbReference type="PROSITE" id="PS50011">
    <property type="entry name" value="PROTEIN_KINASE_DOM"/>
    <property type="match status" value="1"/>
</dbReference>
<dbReference type="Gene3D" id="1.25.40.20">
    <property type="entry name" value="Ankyrin repeat-containing domain"/>
    <property type="match status" value="1"/>
</dbReference>
<dbReference type="STRING" id="1408163.A0A0F4YXX3"/>
<dbReference type="InterPro" id="IPR008271">
    <property type="entry name" value="Ser/Thr_kinase_AS"/>
</dbReference>
<dbReference type="OrthoDB" id="10252171at2759"/>
<dbReference type="SMART" id="SM00220">
    <property type="entry name" value="S_TKc"/>
    <property type="match status" value="1"/>
</dbReference>
<protein>
    <recommendedName>
        <fullName evidence="3">Protein kinase domain-containing protein</fullName>
    </recommendedName>
</protein>
<keyword evidence="1" id="KW-0040">ANK repeat</keyword>
<proteinExistence type="predicted"/>
<dbReference type="InterPro" id="IPR011009">
    <property type="entry name" value="Kinase-like_dom_sf"/>
</dbReference>
<feature type="repeat" description="ANK" evidence="1">
    <location>
        <begin position="371"/>
        <end position="403"/>
    </location>
</feature>
<feature type="domain" description="Protein kinase" evidence="3">
    <location>
        <begin position="1"/>
        <end position="303"/>
    </location>
</feature>
<evidence type="ECO:0000259" key="3">
    <source>
        <dbReference type="PROSITE" id="PS50011"/>
    </source>
</evidence>
<dbReference type="PROSITE" id="PS50297">
    <property type="entry name" value="ANK_REP_REGION"/>
    <property type="match status" value="1"/>
</dbReference>
<keyword evidence="5" id="KW-1185">Reference proteome</keyword>
<dbReference type="SUPFAM" id="SSF48403">
    <property type="entry name" value="Ankyrin repeat"/>
    <property type="match status" value="1"/>
</dbReference>
<dbReference type="AlphaFoldDB" id="A0A0F4YXX3"/>
<comment type="caution">
    <text evidence="4">The sequence shown here is derived from an EMBL/GenBank/DDBJ whole genome shotgun (WGS) entry which is preliminary data.</text>
</comment>
<dbReference type="InterPro" id="IPR000719">
    <property type="entry name" value="Prot_kinase_dom"/>
</dbReference>
<sequence length="439" mass="48328">MYTSSSFPYLFAEVVALARSPSLFPLTYFQAEVHGSDDRETQSSSLHPSQDATVEVSTAPQFSTGRTRQGFARPLHCCGQRLTRLGAKRCGVIRQLLLPRLFVSPPLLVPAGSDRVMDLFADHFKLEVEIVTDRCTRQVSDPIPESEVQLVCQQLLEGLVQIHTIGILHRDLKPQNIFVVQKSPIWIKIGDFGVSKQVYGNEPPPKTRVGTDGYTAPEILDLLDVETSNVSAAGISFIKQLLAACPPQRPSAADALTDPWLKDLPDFYSNGNTDALSKSPVNGEALPSRMPKQGNLKTEMPFGSSPSHVLWKTTDVTKESGKIQFLLDHGFDIHSPGFDADKALLCVAPMDYEVTMFLLARGANIDAKLDNGETALRFAARHGNEDTLLGLLMEGADVNAKTENGTTPLHCAAMAGHMRVRDFKKNETEADYDLRYEYI</sequence>
<dbReference type="SMART" id="SM00248">
    <property type="entry name" value="ANK"/>
    <property type="match status" value="2"/>
</dbReference>
<dbReference type="GeneID" id="25315640"/>
<dbReference type="Gene3D" id="1.10.510.10">
    <property type="entry name" value="Transferase(Phosphotransferase) domain 1"/>
    <property type="match status" value="1"/>
</dbReference>
<dbReference type="Pfam" id="PF12796">
    <property type="entry name" value="Ank_2"/>
    <property type="match status" value="1"/>
</dbReference>
<organism evidence="4 5">
    <name type="scientific">Rasamsonia emersonii (strain ATCC 16479 / CBS 393.64 / IMI 116815)</name>
    <dbReference type="NCBI Taxonomy" id="1408163"/>
    <lineage>
        <taxon>Eukaryota</taxon>
        <taxon>Fungi</taxon>
        <taxon>Dikarya</taxon>
        <taxon>Ascomycota</taxon>
        <taxon>Pezizomycotina</taxon>
        <taxon>Eurotiomycetes</taxon>
        <taxon>Eurotiomycetidae</taxon>
        <taxon>Eurotiales</taxon>
        <taxon>Trichocomaceae</taxon>
        <taxon>Rasamsonia</taxon>
    </lineage>
</organism>
<dbReference type="InterPro" id="IPR002110">
    <property type="entry name" value="Ankyrin_rpt"/>
</dbReference>
<evidence type="ECO:0000313" key="5">
    <source>
        <dbReference type="Proteomes" id="UP000053958"/>
    </source>
</evidence>
<dbReference type="GO" id="GO:0005524">
    <property type="term" value="F:ATP binding"/>
    <property type="evidence" value="ECO:0007669"/>
    <property type="project" value="InterPro"/>
</dbReference>
<evidence type="ECO:0000256" key="2">
    <source>
        <dbReference type="SAM" id="MobiDB-lite"/>
    </source>
</evidence>
<feature type="compositionally biased region" description="Polar residues" evidence="2">
    <location>
        <begin position="42"/>
        <end position="58"/>
    </location>
</feature>
<evidence type="ECO:0000256" key="1">
    <source>
        <dbReference type="PROSITE-ProRule" id="PRU00023"/>
    </source>
</evidence>
<dbReference type="Pfam" id="PF00023">
    <property type="entry name" value="Ank"/>
    <property type="match status" value="1"/>
</dbReference>
<dbReference type="InterPro" id="IPR036770">
    <property type="entry name" value="Ankyrin_rpt-contain_sf"/>
</dbReference>
<name>A0A0F4YXX3_RASE3</name>
<dbReference type="Proteomes" id="UP000053958">
    <property type="component" value="Unassembled WGS sequence"/>
</dbReference>
<dbReference type="PANTHER" id="PTHR24347">
    <property type="entry name" value="SERINE/THREONINE-PROTEIN KINASE"/>
    <property type="match status" value="1"/>
</dbReference>
<feature type="region of interest" description="Disordered" evidence="2">
    <location>
        <begin position="38"/>
        <end position="58"/>
    </location>
</feature>
<dbReference type="GO" id="GO:0004672">
    <property type="term" value="F:protein kinase activity"/>
    <property type="evidence" value="ECO:0007669"/>
    <property type="project" value="InterPro"/>
</dbReference>
<dbReference type="EMBL" id="LASV01000132">
    <property type="protein sequence ID" value="KKA22671.1"/>
    <property type="molecule type" value="Genomic_DNA"/>
</dbReference>
<dbReference type="PROSITE" id="PS50088">
    <property type="entry name" value="ANK_REPEAT"/>
    <property type="match status" value="1"/>
</dbReference>
<dbReference type="SUPFAM" id="SSF56112">
    <property type="entry name" value="Protein kinase-like (PK-like)"/>
    <property type="match status" value="1"/>
</dbReference>